<name>A0A7X1CEQ4_9LIST</name>
<evidence type="ECO:0000313" key="1">
    <source>
        <dbReference type="EMBL" id="MBC1561600.1"/>
    </source>
</evidence>
<comment type="caution">
    <text evidence="1">The sequence shown here is derived from an EMBL/GenBank/DDBJ whole genome shotgun (WGS) entry which is preliminary data.</text>
</comment>
<dbReference type="AlphaFoldDB" id="A0A7X1CEQ4"/>
<proteinExistence type="predicted"/>
<organism evidence="1 2">
    <name type="scientific">Listeria booriae</name>
    <dbReference type="NCBI Taxonomy" id="1552123"/>
    <lineage>
        <taxon>Bacteria</taxon>
        <taxon>Bacillati</taxon>
        <taxon>Bacillota</taxon>
        <taxon>Bacilli</taxon>
        <taxon>Bacillales</taxon>
        <taxon>Listeriaceae</taxon>
        <taxon>Listeria</taxon>
    </lineage>
</organism>
<evidence type="ECO:0000313" key="2">
    <source>
        <dbReference type="Proteomes" id="UP000541955"/>
    </source>
</evidence>
<dbReference type="Proteomes" id="UP000541955">
    <property type="component" value="Unassembled WGS sequence"/>
</dbReference>
<dbReference type="RefSeq" id="WP_185428974.1">
    <property type="nucleotide sequence ID" value="NZ_JAARRW010000002.1"/>
</dbReference>
<dbReference type="EMBL" id="JAARRW010000002">
    <property type="protein sequence ID" value="MBC1561600.1"/>
    <property type="molecule type" value="Genomic_DNA"/>
</dbReference>
<sequence length="114" mass="13419">MQVNKGYAEIKSEIKQALKEHFDDRIGSFSVFGQTDTPYTMFSMQFKMYDYFFVILNYDRGAFGCAIVNGELGIGLPNSQEWYDEAHMITFCKELQKQLELRIPDKFLEYKGWK</sequence>
<gene>
    <name evidence="1" type="ORF">HB902_05925</name>
</gene>
<accession>A0A7X1CEQ4</accession>
<protein>
    <submittedName>
        <fullName evidence="1">Uncharacterized protein</fullName>
    </submittedName>
</protein>
<reference evidence="1 2" key="1">
    <citation type="submission" date="2020-03" db="EMBL/GenBank/DDBJ databases">
        <title>Soil Listeria distribution.</title>
        <authorList>
            <person name="Liao J."/>
            <person name="Wiedmann M."/>
        </authorList>
    </citation>
    <scope>NUCLEOTIDE SEQUENCE [LARGE SCALE GENOMIC DNA]</scope>
    <source>
        <strain evidence="1 2">FSL L7-1387</strain>
    </source>
</reference>